<feature type="compositionally biased region" description="Polar residues" evidence="1">
    <location>
        <begin position="25"/>
        <end position="35"/>
    </location>
</feature>
<reference evidence="2" key="1">
    <citation type="journal article" date="2001" name="FEBS Lett.">
        <title>Horizontal transfer of a bacterial gene involved in polyglutamate biosynthesis to the plant-parasitic nematode Meloidogyne artiellia.</title>
        <authorList>
            <person name="Veronico P."/>
            <person name="Jones J."/>
            <person name="Di Vito M."/>
            <person name="De Giorgi C."/>
        </authorList>
    </citation>
    <scope>NUCLEOTIDE SEQUENCE</scope>
</reference>
<sequence>MPPNEGETSKNSTSLSNSSCSASLQNEQCNNTISGHSEGGRRQMPAESASVYPYPYGSWPY</sequence>
<proteinExistence type="predicted"/>
<evidence type="ECO:0000256" key="1">
    <source>
        <dbReference type="SAM" id="MobiDB-lite"/>
    </source>
</evidence>
<dbReference type="EMBL" id="AJ310213">
    <property type="protein sequence ID" value="CAC84453.1"/>
    <property type="molecule type" value="Genomic_DNA"/>
</dbReference>
<evidence type="ECO:0000313" key="2">
    <source>
        <dbReference type="EMBL" id="CAC84453.1"/>
    </source>
</evidence>
<protein>
    <submittedName>
        <fullName evidence="2">Uncharacterized protein</fullName>
    </submittedName>
</protein>
<feature type="region of interest" description="Disordered" evidence="1">
    <location>
        <begin position="1"/>
        <end position="61"/>
    </location>
</feature>
<feature type="compositionally biased region" description="Low complexity" evidence="1">
    <location>
        <begin position="9"/>
        <end position="24"/>
    </location>
</feature>
<organism evidence="2">
    <name type="scientific">Meloidogyne artiellia</name>
    <name type="common">British root-knot nematode worm</name>
    <dbReference type="NCBI Taxonomy" id="42426"/>
    <lineage>
        <taxon>Eukaryota</taxon>
        <taxon>Metazoa</taxon>
        <taxon>Ecdysozoa</taxon>
        <taxon>Nematoda</taxon>
        <taxon>Chromadorea</taxon>
        <taxon>Rhabditida</taxon>
        <taxon>Tylenchina</taxon>
        <taxon>Tylenchomorpha</taxon>
        <taxon>Tylenchoidea</taxon>
        <taxon>Meloidogynidae</taxon>
        <taxon>Meloidogyninae</taxon>
        <taxon>Meloidogyne</taxon>
    </lineage>
</organism>
<dbReference type="AlphaFoldDB" id="Q8T375"/>
<accession>Q8T375</accession>
<name>Q8T375_MELAT</name>